<keyword evidence="4" id="KW-0472">Membrane</keyword>
<keyword evidence="4" id="KW-1133">Transmembrane helix</keyword>
<dbReference type="Gene3D" id="3.90.550.10">
    <property type="entry name" value="Spore Coat Polysaccharide Biosynthesis Protein SpsA, Chain A"/>
    <property type="match status" value="1"/>
</dbReference>
<dbReference type="SUPFAM" id="SSF53448">
    <property type="entry name" value="Nucleotide-diphospho-sugar transferases"/>
    <property type="match status" value="1"/>
</dbReference>
<evidence type="ECO:0000313" key="6">
    <source>
        <dbReference type="EMBL" id="XBH03462.1"/>
    </source>
</evidence>
<dbReference type="Pfam" id="PF00535">
    <property type="entry name" value="Glycos_transf_2"/>
    <property type="match status" value="1"/>
</dbReference>
<reference evidence="6" key="1">
    <citation type="submission" date="2024-05" db="EMBL/GenBank/DDBJ databases">
        <title>Planctomycetes of the genus Singulisphaera possess chitinolytic capabilities.</title>
        <authorList>
            <person name="Ivanova A."/>
        </authorList>
    </citation>
    <scope>NUCLEOTIDE SEQUENCE</scope>
    <source>
        <strain evidence="6">Ch08T</strain>
    </source>
</reference>
<evidence type="ECO:0000256" key="3">
    <source>
        <dbReference type="ARBA" id="ARBA00022679"/>
    </source>
</evidence>
<evidence type="ECO:0000256" key="1">
    <source>
        <dbReference type="ARBA" id="ARBA00006739"/>
    </source>
</evidence>
<comment type="similarity">
    <text evidence="1">Belongs to the glycosyltransferase 2 family.</text>
</comment>
<evidence type="ECO:0000256" key="4">
    <source>
        <dbReference type="SAM" id="Phobius"/>
    </source>
</evidence>
<dbReference type="PANTHER" id="PTHR43179:SF12">
    <property type="entry name" value="GALACTOFURANOSYLTRANSFERASE GLFT2"/>
    <property type="match status" value="1"/>
</dbReference>
<dbReference type="InterPro" id="IPR029044">
    <property type="entry name" value="Nucleotide-diphossugar_trans"/>
</dbReference>
<evidence type="ECO:0000259" key="5">
    <source>
        <dbReference type="Pfam" id="PF00535"/>
    </source>
</evidence>
<name>A0AAU7CE93_9BACT</name>
<keyword evidence="4" id="KW-0812">Transmembrane</keyword>
<dbReference type="GO" id="GO:0016757">
    <property type="term" value="F:glycosyltransferase activity"/>
    <property type="evidence" value="ECO:0007669"/>
    <property type="project" value="UniProtKB-KW"/>
</dbReference>
<proteinExistence type="inferred from homology"/>
<organism evidence="6">
    <name type="scientific">Singulisphaera sp. Ch08</name>
    <dbReference type="NCBI Taxonomy" id="3120278"/>
    <lineage>
        <taxon>Bacteria</taxon>
        <taxon>Pseudomonadati</taxon>
        <taxon>Planctomycetota</taxon>
        <taxon>Planctomycetia</taxon>
        <taxon>Isosphaerales</taxon>
        <taxon>Isosphaeraceae</taxon>
        <taxon>Singulisphaera</taxon>
    </lineage>
</organism>
<feature type="transmembrane region" description="Helical" evidence="4">
    <location>
        <begin position="267"/>
        <end position="287"/>
    </location>
</feature>
<protein>
    <submittedName>
        <fullName evidence="6">Glycosyltransferase</fullName>
        <ecNumber evidence="6">2.4.-.-</ecNumber>
    </submittedName>
</protein>
<dbReference type="EMBL" id="CP155447">
    <property type="protein sequence ID" value="XBH03462.1"/>
    <property type="molecule type" value="Genomic_DNA"/>
</dbReference>
<dbReference type="PANTHER" id="PTHR43179">
    <property type="entry name" value="RHAMNOSYLTRANSFERASE WBBL"/>
    <property type="match status" value="1"/>
</dbReference>
<sequence length="340" mass="37226">MIRLGVVIIGRNEGERLRGCLESVVDSGRPVVYVDSGSTDGSVALARALGVEVVVLDLATPFTAARARNAGVEGLLQLAPHVHFVQFVDGDCLVVDGWLDRGLQELEARPDVVVVCGRLRERFPERSIYNRLADLEWDTPIGESDACGGIAMMRLVAFRAVGGFDPSIPTGEEPELCLRLRGQGWKVVRLEADMARHDIAMTRFGQWWMRQCRSGYGSLDVVTRSHDRKTAPFARQVYSARLWTVGWILVTAAAGGLAGSIGGSMAGIWAAGLLSLAPALQSIRIAARVRPRIKDNRVAISYGMLTMIGKWGELIGQIRYLCDLTRGHHARLIEYKHATP</sequence>
<accession>A0AAU7CE93</accession>
<keyword evidence="2 6" id="KW-0328">Glycosyltransferase</keyword>
<keyword evidence="3 6" id="KW-0808">Transferase</keyword>
<feature type="domain" description="Glycosyltransferase 2-like" evidence="5">
    <location>
        <begin position="6"/>
        <end position="129"/>
    </location>
</feature>
<dbReference type="AlphaFoldDB" id="A0AAU7CE93"/>
<gene>
    <name evidence="6" type="ORF">V5E97_34930</name>
</gene>
<dbReference type="InterPro" id="IPR001173">
    <property type="entry name" value="Glyco_trans_2-like"/>
</dbReference>
<evidence type="ECO:0000256" key="2">
    <source>
        <dbReference type="ARBA" id="ARBA00022676"/>
    </source>
</evidence>
<dbReference type="EC" id="2.4.-.-" evidence="6"/>
<feature type="transmembrane region" description="Helical" evidence="4">
    <location>
        <begin position="242"/>
        <end position="261"/>
    </location>
</feature>
<dbReference type="RefSeq" id="WP_406696196.1">
    <property type="nucleotide sequence ID" value="NZ_CP155447.1"/>
</dbReference>